<keyword evidence="4" id="KW-0347">Helicase</keyword>
<evidence type="ECO:0000259" key="8">
    <source>
        <dbReference type="Pfam" id="PF12705"/>
    </source>
</evidence>
<proteinExistence type="predicted"/>
<evidence type="ECO:0000313" key="9">
    <source>
        <dbReference type="EMBL" id="MEQ3347035.1"/>
    </source>
</evidence>
<keyword evidence="10" id="KW-1185">Reference proteome</keyword>
<dbReference type="Pfam" id="PF12705">
    <property type="entry name" value="PDDEXK_1"/>
    <property type="match status" value="1"/>
</dbReference>
<evidence type="ECO:0000256" key="3">
    <source>
        <dbReference type="ARBA" id="ARBA00022801"/>
    </source>
</evidence>
<keyword evidence="2" id="KW-0227">DNA damage</keyword>
<keyword evidence="7" id="KW-0234">DNA repair</keyword>
<reference evidence="9 10" key="1">
    <citation type="submission" date="2024-04" db="EMBL/GenBank/DDBJ databases">
        <title>Human intestinal bacterial collection.</title>
        <authorList>
            <person name="Pauvert C."/>
            <person name="Hitch T.C.A."/>
            <person name="Clavel T."/>
        </authorList>
    </citation>
    <scope>NUCLEOTIDE SEQUENCE [LARGE SCALE GENOMIC DNA]</scope>
    <source>
        <strain evidence="9 10">CLA-SR-H019</strain>
    </source>
</reference>
<keyword evidence="3" id="KW-0378">Hydrolase</keyword>
<evidence type="ECO:0000256" key="6">
    <source>
        <dbReference type="ARBA" id="ARBA00023125"/>
    </source>
</evidence>
<evidence type="ECO:0000256" key="4">
    <source>
        <dbReference type="ARBA" id="ARBA00022806"/>
    </source>
</evidence>
<accession>A0ABV1J1L1</accession>
<gene>
    <name evidence="9" type="ORF">AAA073_06255</name>
</gene>
<dbReference type="RefSeq" id="WP_349188908.1">
    <property type="nucleotide sequence ID" value="NZ_JBBNPP010000011.1"/>
</dbReference>
<dbReference type="EMBL" id="JBBNPP010000011">
    <property type="protein sequence ID" value="MEQ3347035.1"/>
    <property type="molecule type" value="Genomic_DNA"/>
</dbReference>
<evidence type="ECO:0000256" key="1">
    <source>
        <dbReference type="ARBA" id="ARBA00022741"/>
    </source>
</evidence>
<sequence>MKKIIFRNPKEKLDFENLKGERTLVILPSQSAINFYIRDMLKKGIDITKTDFETFDGIGKKNSKRKPDSILKYIILSKILKNNFTDMEIFPETVDIVLDFFDDICENNLSSQDIYSINGEIFNDLGKVFELYKAYFDEKGYDIYGNLKDSSVENSLFDSIIISGFLEFRKSEEEIIKKLSHAKDKNIYIDLPFNFCESNLISSTIKGLEELGFVLEKSEFLDYKIDLRKKDIKVISSKKDFYNLFFSKIKLLLMDKKVSDIDILTGSKSLANKIKSREIFEGLEFNVSSSEKSLLKSEFIVLMEYFLKKSKENTLKRVNLSYFPVNCDEVIFESALLTYDFKNIDDIDFSKLKSLEVKSDSVENFLSGVEFLQGEKIEEKATLDYYIKFFSKFLALAKEKIKDEVNKNLDTLAFRDLRFAKKMEENFSKMENLSAIYREISLIDFVLIAKKYIEKSKIDEVQNLEGLEIGNYGSNYYKAFKNLFLIGFDKNFEIKNKNNFIYNRESQRDMAKISLVKDNFKRDYIYLIYDLIMAEEVFILVEDPEKGLSKLLNTLIRDLDLKILEHEKIYATSKLDKDFETHEINYEVSAEELQGINKKIRDRNYSVTDFDILKDCPRRFIFERVYRIEKLEKEYDEKYYLKMGDKYHHILEKYFKRERNLNEDSLKELILEEENLGKFENLSFLEKISVINTFNTLKKYIESDLEEQRKYGFVPKYFEEAFVTDVHGLKIKGRIDRIDALADDEILIDYKRSKGRTKKEIEDLKSFQMPLYAIARKKVGKKIASAVYGSVKNAELSTVIKNSDILPKDDSKRNYFTEEDLCLLLENVEKEIIRMTNSIMAGDYTSTSDCKNCDYKEICENKEI</sequence>
<keyword evidence="5" id="KW-0067">ATP-binding</keyword>
<evidence type="ECO:0000313" key="10">
    <source>
        <dbReference type="Proteomes" id="UP001491691"/>
    </source>
</evidence>
<name>A0ABV1J1L1_9FIRM</name>
<dbReference type="InterPro" id="IPR038726">
    <property type="entry name" value="PDDEXK_AddAB-type"/>
</dbReference>
<dbReference type="InterPro" id="IPR011604">
    <property type="entry name" value="PDDEXK-like_dom_sf"/>
</dbReference>
<dbReference type="Gene3D" id="3.90.320.10">
    <property type="match status" value="1"/>
</dbReference>
<protein>
    <submittedName>
        <fullName evidence="9">PD-(D/E)XK nuclease family protein</fullName>
    </submittedName>
</protein>
<dbReference type="Proteomes" id="UP001491691">
    <property type="component" value="Unassembled WGS sequence"/>
</dbReference>
<comment type="caution">
    <text evidence="9">The sequence shown here is derived from an EMBL/GenBank/DDBJ whole genome shotgun (WGS) entry which is preliminary data.</text>
</comment>
<evidence type="ECO:0000256" key="5">
    <source>
        <dbReference type="ARBA" id="ARBA00022840"/>
    </source>
</evidence>
<keyword evidence="6" id="KW-0238">DNA-binding</keyword>
<keyword evidence="1" id="KW-0547">Nucleotide-binding</keyword>
<feature type="domain" description="PD-(D/E)XK endonuclease-like" evidence="8">
    <location>
        <begin position="605"/>
        <end position="860"/>
    </location>
</feature>
<evidence type="ECO:0000256" key="2">
    <source>
        <dbReference type="ARBA" id="ARBA00022763"/>
    </source>
</evidence>
<organism evidence="9 10">
    <name type="scientific">Peptoniphilus senegalensis</name>
    <dbReference type="NCBI Taxonomy" id="1465757"/>
    <lineage>
        <taxon>Bacteria</taxon>
        <taxon>Bacillati</taxon>
        <taxon>Bacillota</taxon>
        <taxon>Tissierellia</taxon>
        <taxon>Tissierellales</taxon>
        <taxon>Peptoniphilaceae</taxon>
        <taxon>Peptoniphilus</taxon>
    </lineage>
</organism>
<evidence type="ECO:0000256" key="7">
    <source>
        <dbReference type="ARBA" id="ARBA00023204"/>
    </source>
</evidence>